<dbReference type="PANTHER" id="PTHR23506:SF26">
    <property type="entry name" value="MFS-TYPE TRANSPORTER SLC18B1"/>
    <property type="match status" value="1"/>
</dbReference>
<dbReference type="GO" id="GO:0022857">
    <property type="term" value="F:transmembrane transporter activity"/>
    <property type="evidence" value="ECO:0007669"/>
    <property type="project" value="InterPro"/>
</dbReference>
<evidence type="ECO:0000313" key="9">
    <source>
        <dbReference type="EnsemblMetazoa" id="CLYHEMP019810.1"/>
    </source>
</evidence>
<keyword evidence="10" id="KW-1185">Reference proteome</keyword>
<dbReference type="PROSITE" id="PS50850">
    <property type="entry name" value="MFS"/>
    <property type="match status" value="1"/>
</dbReference>
<feature type="transmembrane region" description="Helical" evidence="7">
    <location>
        <begin position="393"/>
        <end position="415"/>
    </location>
</feature>
<dbReference type="InterPro" id="IPR036259">
    <property type="entry name" value="MFS_trans_sf"/>
</dbReference>
<dbReference type="Gene3D" id="1.20.1250.20">
    <property type="entry name" value="MFS general substrate transporter like domains"/>
    <property type="match status" value="2"/>
</dbReference>
<evidence type="ECO:0000256" key="5">
    <source>
        <dbReference type="ARBA" id="ARBA00023136"/>
    </source>
</evidence>
<dbReference type="InterPro" id="IPR050930">
    <property type="entry name" value="MFS_Vesicular_Transporter"/>
</dbReference>
<feature type="domain" description="Major facilitator superfamily (MFS) profile" evidence="8">
    <location>
        <begin position="82"/>
        <end position="492"/>
    </location>
</feature>
<organism evidence="9 10">
    <name type="scientific">Clytia hemisphaerica</name>
    <dbReference type="NCBI Taxonomy" id="252671"/>
    <lineage>
        <taxon>Eukaryota</taxon>
        <taxon>Metazoa</taxon>
        <taxon>Cnidaria</taxon>
        <taxon>Hydrozoa</taxon>
        <taxon>Hydroidolina</taxon>
        <taxon>Leptothecata</taxon>
        <taxon>Obeliida</taxon>
        <taxon>Clytiidae</taxon>
        <taxon>Clytia</taxon>
    </lineage>
</organism>
<feature type="transmembrane region" description="Helical" evidence="7">
    <location>
        <begin position="362"/>
        <end position="381"/>
    </location>
</feature>
<sequence length="519" mass="55953">MPKIRRSNSDETHNKTPTPTPSFSRSLSHDVSQVDGNLLVERKNSFHVRPTSFCRQSSLIDKNAIQNRESDKDQPKLIQNTKQLVILIGMALIEFSGTCGMSVIAPFFANEAASKHASQTMVGLIFAVYPLFVFLLSPIVGKWMPRLGVKFCLIAGCFLEGGTEILFGFVEDLPSGPVFVVFCFVIRIVMAIGSALSATASLSILTVTFKDHIGTVFGVTELFTGLGFMAGPALGGVLYQHGGFKMPFLVCGGLVIVVLFCVFWILPSEESYHNDNTDGKDEELTPISQALRIPGIAAIAVCIVTGGMALSFFDPTLAPYLKKIDPDIQAQQIGLVFMSIAGVYMFVAPIIGYIADKSIPGRVCIIIGQFGLCIGFCFIGPSPFLEKFIPAKVWLVAVSGGFIGLAIAPFVVPTLPDMQKTGRRGGLPATLGTDSLISGLFNGFFSIGSVLGPTIGGALSQQYSFEGAAMLFGFLFAAEGIFLGIFTLWERNTKWGRDPPDGFQKLDEEDDNDGNQVMV</sequence>
<feature type="compositionally biased region" description="Polar residues" evidence="6">
    <location>
        <begin position="15"/>
        <end position="29"/>
    </location>
</feature>
<keyword evidence="4 7" id="KW-1133">Transmembrane helix</keyword>
<feature type="transmembrane region" description="Helical" evidence="7">
    <location>
        <begin position="216"/>
        <end position="240"/>
    </location>
</feature>
<dbReference type="Pfam" id="PF07690">
    <property type="entry name" value="MFS_1"/>
    <property type="match status" value="1"/>
</dbReference>
<dbReference type="InterPro" id="IPR011701">
    <property type="entry name" value="MFS"/>
</dbReference>
<evidence type="ECO:0000256" key="6">
    <source>
        <dbReference type="SAM" id="MobiDB-lite"/>
    </source>
</evidence>
<keyword evidence="3 7" id="KW-0812">Transmembrane</keyword>
<feature type="region of interest" description="Disordered" evidence="6">
    <location>
        <begin position="1"/>
        <end position="29"/>
    </location>
</feature>
<keyword evidence="5 7" id="KW-0472">Membrane</keyword>
<feature type="transmembrane region" description="Helical" evidence="7">
    <location>
        <begin position="246"/>
        <end position="266"/>
    </location>
</feature>
<feature type="transmembrane region" description="Helical" evidence="7">
    <location>
        <begin position="176"/>
        <end position="204"/>
    </location>
</feature>
<dbReference type="AlphaFoldDB" id="A0A7M5X9V3"/>
<feature type="transmembrane region" description="Helical" evidence="7">
    <location>
        <begin position="293"/>
        <end position="313"/>
    </location>
</feature>
<feature type="transmembrane region" description="Helical" evidence="7">
    <location>
        <begin position="333"/>
        <end position="355"/>
    </location>
</feature>
<evidence type="ECO:0000256" key="1">
    <source>
        <dbReference type="ARBA" id="ARBA00004141"/>
    </source>
</evidence>
<feature type="transmembrane region" description="Helical" evidence="7">
    <location>
        <begin position="436"/>
        <end position="456"/>
    </location>
</feature>
<reference evidence="9" key="1">
    <citation type="submission" date="2021-01" db="UniProtKB">
        <authorList>
            <consortium name="EnsemblMetazoa"/>
        </authorList>
    </citation>
    <scope>IDENTIFICATION</scope>
</reference>
<dbReference type="SUPFAM" id="SSF103473">
    <property type="entry name" value="MFS general substrate transporter"/>
    <property type="match status" value="1"/>
</dbReference>
<name>A0A7M5X9V3_9CNID</name>
<feature type="transmembrane region" description="Helical" evidence="7">
    <location>
        <begin position="468"/>
        <end position="489"/>
    </location>
</feature>
<evidence type="ECO:0000256" key="4">
    <source>
        <dbReference type="ARBA" id="ARBA00022989"/>
    </source>
</evidence>
<evidence type="ECO:0000256" key="7">
    <source>
        <dbReference type="SAM" id="Phobius"/>
    </source>
</evidence>
<evidence type="ECO:0000313" key="10">
    <source>
        <dbReference type="Proteomes" id="UP000594262"/>
    </source>
</evidence>
<feature type="transmembrane region" description="Helical" evidence="7">
    <location>
        <begin position="147"/>
        <end position="170"/>
    </location>
</feature>
<evidence type="ECO:0000256" key="2">
    <source>
        <dbReference type="ARBA" id="ARBA00022448"/>
    </source>
</evidence>
<feature type="region of interest" description="Disordered" evidence="6">
    <location>
        <begin position="499"/>
        <end position="519"/>
    </location>
</feature>
<dbReference type="InterPro" id="IPR020846">
    <property type="entry name" value="MFS_dom"/>
</dbReference>
<evidence type="ECO:0000259" key="8">
    <source>
        <dbReference type="PROSITE" id="PS50850"/>
    </source>
</evidence>
<evidence type="ECO:0000256" key="3">
    <source>
        <dbReference type="ARBA" id="ARBA00022692"/>
    </source>
</evidence>
<dbReference type="EnsemblMetazoa" id="CLYHEMT019810.1">
    <property type="protein sequence ID" value="CLYHEMP019810.1"/>
    <property type="gene ID" value="CLYHEMG019810"/>
</dbReference>
<dbReference type="PANTHER" id="PTHR23506">
    <property type="entry name" value="GH10249P"/>
    <property type="match status" value="1"/>
</dbReference>
<dbReference type="Proteomes" id="UP000594262">
    <property type="component" value="Unplaced"/>
</dbReference>
<keyword evidence="2" id="KW-0813">Transport</keyword>
<protein>
    <recommendedName>
        <fullName evidence="8">Major facilitator superfamily (MFS) profile domain-containing protein</fullName>
    </recommendedName>
</protein>
<feature type="transmembrane region" description="Helical" evidence="7">
    <location>
        <begin position="84"/>
        <end position="109"/>
    </location>
</feature>
<feature type="transmembrane region" description="Helical" evidence="7">
    <location>
        <begin position="121"/>
        <end position="140"/>
    </location>
</feature>
<comment type="subcellular location">
    <subcellularLocation>
        <location evidence="1">Membrane</location>
        <topology evidence="1">Multi-pass membrane protein</topology>
    </subcellularLocation>
</comment>
<accession>A0A7M5X9V3</accession>
<proteinExistence type="predicted"/>
<dbReference type="GO" id="GO:0016020">
    <property type="term" value="C:membrane"/>
    <property type="evidence" value="ECO:0007669"/>
    <property type="project" value="UniProtKB-SubCell"/>
</dbReference>
<dbReference type="OrthoDB" id="497880at2759"/>